<dbReference type="AlphaFoldDB" id="A0A841FU95"/>
<dbReference type="Pfam" id="PF03992">
    <property type="entry name" value="ABM"/>
    <property type="match status" value="1"/>
</dbReference>
<keyword evidence="3" id="KW-1185">Reference proteome</keyword>
<name>A0A841FU95_9ACTN</name>
<proteinExistence type="predicted"/>
<dbReference type="SUPFAM" id="SSF54909">
    <property type="entry name" value="Dimeric alpha+beta barrel"/>
    <property type="match status" value="1"/>
</dbReference>
<dbReference type="Proteomes" id="UP000548476">
    <property type="component" value="Unassembled WGS sequence"/>
</dbReference>
<accession>A0A841FU95</accession>
<feature type="domain" description="ABM" evidence="1">
    <location>
        <begin position="3"/>
        <end position="68"/>
    </location>
</feature>
<reference evidence="2 3" key="1">
    <citation type="submission" date="2020-08" db="EMBL/GenBank/DDBJ databases">
        <title>Genomic Encyclopedia of Type Strains, Phase IV (KMG-IV): sequencing the most valuable type-strain genomes for metagenomic binning, comparative biology and taxonomic classification.</title>
        <authorList>
            <person name="Goeker M."/>
        </authorList>
    </citation>
    <scope>NUCLEOTIDE SEQUENCE [LARGE SCALE GENOMIC DNA]</scope>
    <source>
        <strain evidence="2 3">YIM 65646</strain>
    </source>
</reference>
<dbReference type="InterPro" id="IPR011008">
    <property type="entry name" value="Dimeric_a/b-barrel"/>
</dbReference>
<sequence length="91" mass="9761">MPILTITRVTARPGDADELVTRHDALVRATGPGLADARIGRLDETTWIAVWRWDSAADLAAARQNAGPEAAAAFALTTVRSAEEIELHEAK</sequence>
<dbReference type="EMBL" id="JACHGT010000008">
    <property type="protein sequence ID" value="MBB6036099.1"/>
    <property type="molecule type" value="Genomic_DNA"/>
</dbReference>
<protein>
    <recommendedName>
        <fullName evidence="1">ABM domain-containing protein</fullName>
    </recommendedName>
</protein>
<comment type="caution">
    <text evidence="2">The sequence shown here is derived from an EMBL/GenBank/DDBJ whole genome shotgun (WGS) entry which is preliminary data.</text>
</comment>
<evidence type="ECO:0000313" key="3">
    <source>
        <dbReference type="Proteomes" id="UP000548476"/>
    </source>
</evidence>
<evidence type="ECO:0000259" key="1">
    <source>
        <dbReference type="Pfam" id="PF03992"/>
    </source>
</evidence>
<evidence type="ECO:0000313" key="2">
    <source>
        <dbReference type="EMBL" id="MBB6036099.1"/>
    </source>
</evidence>
<organism evidence="2 3">
    <name type="scientific">Phytomonospora endophytica</name>
    <dbReference type="NCBI Taxonomy" id="714109"/>
    <lineage>
        <taxon>Bacteria</taxon>
        <taxon>Bacillati</taxon>
        <taxon>Actinomycetota</taxon>
        <taxon>Actinomycetes</taxon>
        <taxon>Micromonosporales</taxon>
        <taxon>Micromonosporaceae</taxon>
        <taxon>Phytomonospora</taxon>
    </lineage>
</organism>
<dbReference type="InterPro" id="IPR007138">
    <property type="entry name" value="ABM_dom"/>
</dbReference>
<dbReference type="RefSeq" id="WP_184788938.1">
    <property type="nucleotide sequence ID" value="NZ_BONT01000046.1"/>
</dbReference>
<gene>
    <name evidence="2" type="ORF">HNR73_003967</name>
</gene>